<sequence>MNLHTIGLNHKSAPVEIREKLAFNTSAIPIALSSLTQSFPSSEAVILSTCNRVEVYSTSPDNSLNKESLLDFFSAFHDLPKERFSDHMYHYQNMNAVRHLFFVTSSLDSMVVGESQILSQVKEAYMTATSQETTGNILNQLFQRALNVAKDIHTRTNISKGKVSISSVAVEFAVKIFKEFSDKTVFIIGAGEMCELVLRHLVERGAKTAIVANRNYDKAKALAEEYDGKAINYDSIEDYLPQADIIISSTAAPHYVIHTQHIKNAIKVRRGNPIFLVDIAVPRDINPEIAKIDNVYLYNIDDLQTIVNNNIDDREKELNKCQDIINNEVEKFMAWFEELKIGPAITQLRNHFHEIGEKELERLRPKLGDIAHEEWDHIVHSMQRTLNKILHKPAKVGKEKAKNGGGYQYVETIKHLFGIHHRDDSKK</sequence>
<keyword evidence="6 9" id="KW-0627">Porphyrin biosynthesis</keyword>
<feature type="binding site" evidence="9 11">
    <location>
        <begin position="49"/>
        <end position="52"/>
    </location>
    <ligand>
        <name>substrate</name>
    </ligand>
</feature>
<feature type="binding site" evidence="9 12">
    <location>
        <begin position="189"/>
        <end position="194"/>
    </location>
    <ligand>
        <name>NADP(+)</name>
        <dbReference type="ChEBI" id="CHEBI:58349"/>
    </ligand>
</feature>
<protein>
    <recommendedName>
        <fullName evidence="8 9">Glutamyl-tRNA reductase</fullName>
        <shortName evidence="9">GluTR</shortName>
        <ecNumber evidence="3 9">1.2.1.70</ecNumber>
    </recommendedName>
</protein>
<evidence type="ECO:0000256" key="3">
    <source>
        <dbReference type="ARBA" id="ARBA00012970"/>
    </source>
</evidence>
<dbReference type="InterPro" id="IPR018214">
    <property type="entry name" value="GluRdtase_CS"/>
</dbReference>
<dbReference type="HAMAP" id="MF_00087">
    <property type="entry name" value="Glu_tRNA_reductase"/>
    <property type="match status" value="1"/>
</dbReference>
<feature type="active site" description="Nucleophile" evidence="9 10">
    <location>
        <position position="50"/>
    </location>
</feature>
<dbReference type="CDD" id="cd05213">
    <property type="entry name" value="NAD_bind_Glutamyl_tRNA_reduct"/>
    <property type="match status" value="1"/>
</dbReference>
<dbReference type="PANTHER" id="PTHR43013:SF1">
    <property type="entry name" value="GLUTAMYL-TRNA REDUCTASE"/>
    <property type="match status" value="1"/>
</dbReference>
<evidence type="ECO:0000256" key="13">
    <source>
        <dbReference type="PIRSR" id="PIRSR000445-4"/>
    </source>
</evidence>
<accession>A0A1E3X9L5</accession>
<feature type="site" description="Important for activity" evidence="9 13">
    <location>
        <position position="99"/>
    </location>
</feature>
<dbReference type="GO" id="GO:0008883">
    <property type="term" value="F:glutamyl-tRNA reductase activity"/>
    <property type="evidence" value="ECO:0007669"/>
    <property type="project" value="UniProtKB-UniRule"/>
</dbReference>
<dbReference type="InterPro" id="IPR036343">
    <property type="entry name" value="GluRdtase_N_sf"/>
</dbReference>
<dbReference type="PATRIC" id="fig|1872076.5.peg.3027"/>
<dbReference type="Gene3D" id="3.40.50.720">
    <property type="entry name" value="NAD(P)-binding Rossmann-like Domain"/>
    <property type="match status" value="1"/>
</dbReference>
<evidence type="ECO:0000313" key="19">
    <source>
        <dbReference type="Proteomes" id="UP000094056"/>
    </source>
</evidence>
<evidence type="ECO:0000256" key="12">
    <source>
        <dbReference type="PIRSR" id="PIRSR000445-3"/>
    </source>
</evidence>
<feature type="binding site" evidence="9 11">
    <location>
        <position position="120"/>
    </location>
    <ligand>
        <name>substrate</name>
    </ligand>
</feature>
<comment type="pathway">
    <text evidence="1 9 14">Porphyrin-containing compound metabolism; protoporphyrin-IX biosynthesis; 5-aminolevulinate from L-glutamyl-tRNA(Glu): step 1/2.</text>
</comment>
<dbReference type="SUPFAM" id="SSF69742">
    <property type="entry name" value="Glutamyl tRNA-reductase catalytic, N-terminal domain"/>
    <property type="match status" value="1"/>
</dbReference>
<dbReference type="FunFam" id="3.40.50.720:FF:000031">
    <property type="entry name" value="Glutamyl-tRNA reductase"/>
    <property type="match status" value="1"/>
</dbReference>
<comment type="catalytic activity">
    <reaction evidence="7 9 14">
        <text>(S)-4-amino-5-oxopentanoate + tRNA(Glu) + NADP(+) = L-glutamyl-tRNA(Glu) + NADPH + H(+)</text>
        <dbReference type="Rhea" id="RHEA:12344"/>
        <dbReference type="Rhea" id="RHEA-COMP:9663"/>
        <dbReference type="Rhea" id="RHEA-COMP:9680"/>
        <dbReference type="ChEBI" id="CHEBI:15378"/>
        <dbReference type="ChEBI" id="CHEBI:57501"/>
        <dbReference type="ChEBI" id="CHEBI:57783"/>
        <dbReference type="ChEBI" id="CHEBI:58349"/>
        <dbReference type="ChEBI" id="CHEBI:78442"/>
        <dbReference type="ChEBI" id="CHEBI:78520"/>
        <dbReference type="EC" id="1.2.1.70"/>
    </reaction>
</comment>
<evidence type="ECO:0000256" key="8">
    <source>
        <dbReference type="ARBA" id="ARBA00068659"/>
    </source>
</evidence>
<dbReference type="InterPro" id="IPR015895">
    <property type="entry name" value="4pyrrol_synth_GluRdtase_N"/>
</dbReference>
<comment type="caution">
    <text evidence="18">The sequence shown here is derived from an EMBL/GenBank/DDBJ whole genome shotgun (WGS) entry which is preliminary data.</text>
</comment>
<evidence type="ECO:0000256" key="4">
    <source>
        <dbReference type="ARBA" id="ARBA00022857"/>
    </source>
</evidence>
<evidence type="ECO:0000259" key="16">
    <source>
        <dbReference type="Pfam" id="PF01488"/>
    </source>
</evidence>
<evidence type="ECO:0000256" key="6">
    <source>
        <dbReference type="ARBA" id="ARBA00023244"/>
    </source>
</evidence>
<comment type="similarity">
    <text evidence="2 9 14">Belongs to the glutamyl-tRNA reductase family.</text>
</comment>
<evidence type="ECO:0000256" key="2">
    <source>
        <dbReference type="ARBA" id="ARBA00005916"/>
    </source>
</evidence>
<organism evidence="18 19">
    <name type="scientific">Candidatus Scalindua rubra</name>
    <dbReference type="NCBI Taxonomy" id="1872076"/>
    <lineage>
        <taxon>Bacteria</taxon>
        <taxon>Pseudomonadati</taxon>
        <taxon>Planctomycetota</taxon>
        <taxon>Candidatus Brocadiia</taxon>
        <taxon>Candidatus Brocadiales</taxon>
        <taxon>Candidatus Scalinduaceae</taxon>
        <taxon>Candidatus Scalindua</taxon>
    </lineage>
</organism>
<name>A0A1E3X9L5_9BACT</name>
<proteinExistence type="inferred from homology"/>
<evidence type="ECO:0000259" key="15">
    <source>
        <dbReference type="Pfam" id="PF00745"/>
    </source>
</evidence>
<dbReference type="InterPro" id="IPR036291">
    <property type="entry name" value="NAD(P)-bd_dom_sf"/>
</dbReference>
<dbReference type="InterPro" id="IPR000343">
    <property type="entry name" value="4pyrrol_synth_GluRdtase"/>
</dbReference>
<dbReference type="InterPro" id="IPR036453">
    <property type="entry name" value="GluRdtase_dimer_dom_sf"/>
</dbReference>
<feature type="domain" description="Glutamyl-tRNA reductase N-terminal" evidence="17">
    <location>
        <begin position="6"/>
        <end position="156"/>
    </location>
</feature>
<evidence type="ECO:0000256" key="9">
    <source>
        <dbReference type="HAMAP-Rule" id="MF_00087"/>
    </source>
</evidence>
<dbReference type="AlphaFoldDB" id="A0A1E3X9L5"/>
<dbReference type="GO" id="GO:0019353">
    <property type="term" value="P:protoporphyrinogen IX biosynthetic process from glutamate"/>
    <property type="evidence" value="ECO:0007669"/>
    <property type="project" value="TreeGrafter"/>
</dbReference>
<dbReference type="Pfam" id="PF05201">
    <property type="entry name" value="GlutR_N"/>
    <property type="match status" value="1"/>
</dbReference>
<evidence type="ECO:0000256" key="10">
    <source>
        <dbReference type="PIRSR" id="PIRSR000445-1"/>
    </source>
</evidence>
<dbReference type="GO" id="GO:0050661">
    <property type="term" value="F:NADP binding"/>
    <property type="evidence" value="ECO:0007669"/>
    <property type="project" value="InterPro"/>
</dbReference>
<dbReference type="Proteomes" id="UP000094056">
    <property type="component" value="Unassembled WGS sequence"/>
</dbReference>
<dbReference type="NCBIfam" id="TIGR01035">
    <property type="entry name" value="hemA"/>
    <property type="match status" value="1"/>
</dbReference>
<feature type="binding site" evidence="9 11">
    <location>
        <position position="109"/>
    </location>
    <ligand>
        <name>substrate</name>
    </ligand>
</feature>
<dbReference type="Pfam" id="PF00745">
    <property type="entry name" value="GlutR_dimer"/>
    <property type="match status" value="1"/>
</dbReference>
<dbReference type="EC" id="1.2.1.70" evidence="3 9"/>
<comment type="function">
    <text evidence="9">Catalyzes the NADPH-dependent reduction of glutamyl-tRNA(Glu) to glutamate 1-semialdehyde (GSA).</text>
</comment>
<gene>
    <name evidence="9" type="primary">hemA</name>
    <name evidence="18" type="ORF">SCARUB_02559</name>
</gene>
<evidence type="ECO:0000256" key="5">
    <source>
        <dbReference type="ARBA" id="ARBA00023002"/>
    </source>
</evidence>
<dbReference type="PIRSF" id="PIRSF000445">
    <property type="entry name" value="4pyrrol_synth_GluRdtase"/>
    <property type="match status" value="1"/>
</dbReference>
<evidence type="ECO:0000256" key="1">
    <source>
        <dbReference type="ARBA" id="ARBA00005059"/>
    </source>
</evidence>
<feature type="binding site" evidence="9 11">
    <location>
        <begin position="114"/>
        <end position="116"/>
    </location>
    <ligand>
        <name>substrate</name>
    </ligand>
</feature>
<dbReference type="InterPro" id="IPR015896">
    <property type="entry name" value="4pyrrol_synth_GluRdtase_dimer"/>
</dbReference>
<comment type="subunit">
    <text evidence="9">Homodimer.</text>
</comment>
<comment type="domain">
    <text evidence="9">Possesses an unusual extended V-shaped dimeric structure with each monomer consisting of three distinct domains arranged along a curved 'spinal' alpha-helix. The N-terminal catalytic domain specifically recognizes the glutamate moiety of the substrate. The second domain is the NADPH-binding domain, and the third C-terminal domain is responsible for dimerization.</text>
</comment>
<dbReference type="InterPro" id="IPR006151">
    <property type="entry name" value="Shikm_DH/Glu-tRNA_Rdtase"/>
</dbReference>
<evidence type="ECO:0000256" key="11">
    <source>
        <dbReference type="PIRSR" id="PIRSR000445-2"/>
    </source>
</evidence>
<dbReference type="SUPFAM" id="SSF51735">
    <property type="entry name" value="NAD(P)-binding Rossmann-fold domains"/>
    <property type="match status" value="1"/>
</dbReference>
<feature type="domain" description="Quinate/shikimate 5-dehydrogenase/glutamyl-tRNA reductase" evidence="16">
    <location>
        <begin position="172"/>
        <end position="306"/>
    </location>
</feature>
<dbReference type="PROSITE" id="PS00747">
    <property type="entry name" value="GLUTR"/>
    <property type="match status" value="1"/>
</dbReference>
<reference evidence="18 19" key="1">
    <citation type="submission" date="2016-07" db="EMBL/GenBank/DDBJ databases">
        <title>Draft genome of Scalindua rubra, obtained from a brine-seawater interface in the Red Sea, sheds light on salt adaptation in anammox bacteria.</title>
        <authorList>
            <person name="Speth D.R."/>
            <person name="Lagkouvardos I."/>
            <person name="Wang Y."/>
            <person name="Qian P.-Y."/>
            <person name="Dutilh B.E."/>
            <person name="Jetten M.S."/>
        </authorList>
    </citation>
    <scope>NUCLEOTIDE SEQUENCE [LARGE SCALE GENOMIC DNA]</scope>
    <source>
        <strain evidence="18">BSI-1</strain>
    </source>
</reference>
<dbReference type="UniPathway" id="UPA00251">
    <property type="reaction ID" value="UER00316"/>
</dbReference>
<evidence type="ECO:0000256" key="7">
    <source>
        <dbReference type="ARBA" id="ARBA00047464"/>
    </source>
</evidence>
<dbReference type="FunFam" id="3.30.460.30:FF:000001">
    <property type="entry name" value="Glutamyl-tRNA reductase"/>
    <property type="match status" value="1"/>
</dbReference>
<comment type="miscellaneous">
    <text evidence="9">During catalysis, the active site Cys acts as a nucleophile attacking the alpha-carbonyl group of tRNA-bound glutamate with the formation of a thioester intermediate between enzyme and glutamate, and the concomitant release of tRNA(Glu). The thioester intermediate is finally reduced by direct hydride transfer from NADPH, to form the product GSA.</text>
</comment>
<evidence type="ECO:0000259" key="17">
    <source>
        <dbReference type="Pfam" id="PF05201"/>
    </source>
</evidence>
<dbReference type="SUPFAM" id="SSF69075">
    <property type="entry name" value="Glutamyl tRNA-reductase dimerization domain"/>
    <property type="match status" value="1"/>
</dbReference>
<keyword evidence="4 9" id="KW-0521">NADP</keyword>
<dbReference type="Pfam" id="PF01488">
    <property type="entry name" value="Shikimate_DH"/>
    <property type="match status" value="1"/>
</dbReference>
<evidence type="ECO:0000313" key="18">
    <source>
        <dbReference type="EMBL" id="ODS32311.1"/>
    </source>
</evidence>
<evidence type="ECO:0000256" key="14">
    <source>
        <dbReference type="RuleBase" id="RU000584"/>
    </source>
</evidence>
<dbReference type="PANTHER" id="PTHR43013">
    <property type="entry name" value="GLUTAMYL-TRNA REDUCTASE"/>
    <property type="match status" value="1"/>
</dbReference>
<dbReference type="Gene3D" id="3.30.460.30">
    <property type="entry name" value="Glutamyl-tRNA reductase, N-terminal domain"/>
    <property type="match status" value="1"/>
</dbReference>
<dbReference type="EMBL" id="MAYW01000068">
    <property type="protein sequence ID" value="ODS32311.1"/>
    <property type="molecule type" value="Genomic_DNA"/>
</dbReference>
<feature type="domain" description="Tetrapyrrole biosynthesis glutamyl-tRNA reductase dimerisation" evidence="15">
    <location>
        <begin position="321"/>
        <end position="419"/>
    </location>
</feature>
<keyword evidence="5 9" id="KW-0560">Oxidoreductase</keyword>